<comment type="caution">
    <text evidence="1">The sequence shown here is derived from an EMBL/GenBank/DDBJ whole genome shotgun (WGS) entry which is preliminary data.</text>
</comment>
<sequence length="103" mass="11432">MDLQALNETSGIWACFQFQNSSVLNGSLEVPNGTCGDALLLPKTQPVRPKVEFGNMDASALFSRMEQLSWEVFAFREALETQTDVNEKRVTATPVKGHWVKGD</sequence>
<dbReference type="EMBL" id="SOYY01000010">
    <property type="protein sequence ID" value="KAA0716023.1"/>
    <property type="molecule type" value="Genomic_DNA"/>
</dbReference>
<evidence type="ECO:0000313" key="2">
    <source>
        <dbReference type="Proteomes" id="UP000324632"/>
    </source>
</evidence>
<organism evidence="1 2">
    <name type="scientific">Triplophysa tibetana</name>
    <dbReference type="NCBI Taxonomy" id="1572043"/>
    <lineage>
        <taxon>Eukaryota</taxon>
        <taxon>Metazoa</taxon>
        <taxon>Chordata</taxon>
        <taxon>Craniata</taxon>
        <taxon>Vertebrata</taxon>
        <taxon>Euteleostomi</taxon>
        <taxon>Actinopterygii</taxon>
        <taxon>Neopterygii</taxon>
        <taxon>Teleostei</taxon>
        <taxon>Ostariophysi</taxon>
        <taxon>Cypriniformes</taxon>
        <taxon>Nemacheilidae</taxon>
        <taxon>Triplophysa</taxon>
    </lineage>
</organism>
<accession>A0A5A9P2B5</accession>
<keyword evidence="2" id="KW-1185">Reference proteome</keyword>
<gene>
    <name evidence="1" type="ORF">E1301_Tti012893</name>
</gene>
<proteinExistence type="predicted"/>
<dbReference type="Proteomes" id="UP000324632">
    <property type="component" value="Chromosome 10"/>
</dbReference>
<evidence type="ECO:0000313" key="1">
    <source>
        <dbReference type="EMBL" id="KAA0716023.1"/>
    </source>
</evidence>
<protein>
    <submittedName>
        <fullName evidence="1">Uncharacterized protein</fullName>
    </submittedName>
</protein>
<reference evidence="1 2" key="1">
    <citation type="journal article" date="2019" name="Mol. Ecol. Resour.">
        <title>Chromosome-level genome assembly of Triplophysa tibetana, a fish adapted to the harsh high-altitude environment of the Tibetan Plateau.</title>
        <authorList>
            <person name="Yang X."/>
            <person name="Liu H."/>
            <person name="Ma Z."/>
            <person name="Zou Y."/>
            <person name="Zou M."/>
            <person name="Mao Y."/>
            <person name="Li X."/>
            <person name="Wang H."/>
            <person name="Chen T."/>
            <person name="Wang W."/>
            <person name="Yang R."/>
        </authorList>
    </citation>
    <scope>NUCLEOTIDE SEQUENCE [LARGE SCALE GENOMIC DNA]</scope>
    <source>
        <strain evidence="1">TTIB1903HZAU</strain>
        <tissue evidence="1">Muscle</tissue>
    </source>
</reference>
<name>A0A5A9P2B5_9TELE</name>
<dbReference type="AlphaFoldDB" id="A0A5A9P2B5"/>